<accession>A0AAV9TZU4</accession>
<evidence type="ECO:0008006" key="3">
    <source>
        <dbReference type="Google" id="ProtNLM"/>
    </source>
</evidence>
<name>A0AAV9TZU4_9PEZI</name>
<keyword evidence="2" id="KW-1185">Reference proteome</keyword>
<protein>
    <recommendedName>
        <fullName evidence="3">Type I restriction enzyme R protein N-terminal domain-containing protein</fullName>
    </recommendedName>
</protein>
<reference evidence="1 2" key="1">
    <citation type="submission" date="2019-10" db="EMBL/GenBank/DDBJ databases">
        <authorList>
            <person name="Palmer J.M."/>
        </authorList>
    </citation>
    <scope>NUCLEOTIDE SEQUENCE [LARGE SCALE GENOMIC DNA]</scope>
    <source>
        <strain evidence="1 2">TWF730</strain>
    </source>
</reference>
<dbReference type="EMBL" id="JAVHNS010000018">
    <property type="protein sequence ID" value="KAK6331314.1"/>
    <property type="molecule type" value="Genomic_DNA"/>
</dbReference>
<proteinExistence type="predicted"/>
<comment type="caution">
    <text evidence="1">The sequence shown here is derived from an EMBL/GenBank/DDBJ whole genome shotgun (WGS) entry which is preliminary data.</text>
</comment>
<organism evidence="1 2">
    <name type="scientific">Orbilia blumenaviensis</name>
    <dbReference type="NCBI Taxonomy" id="1796055"/>
    <lineage>
        <taxon>Eukaryota</taxon>
        <taxon>Fungi</taxon>
        <taxon>Dikarya</taxon>
        <taxon>Ascomycota</taxon>
        <taxon>Pezizomycotina</taxon>
        <taxon>Orbiliomycetes</taxon>
        <taxon>Orbiliales</taxon>
        <taxon>Orbiliaceae</taxon>
        <taxon>Orbilia</taxon>
    </lineage>
</organism>
<gene>
    <name evidence="1" type="ORF">TWF730_004399</name>
</gene>
<evidence type="ECO:0000313" key="1">
    <source>
        <dbReference type="EMBL" id="KAK6331314.1"/>
    </source>
</evidence>
<dbReference type="AlphaFoldDB" id="A0AAV9TZU4"/>
<sequence length="158" mass="17058">MPYASPTFSSKVAPLMALTGPYTNGAWTSILSTIFPFPSYLVIPRYKIGSAGGSSSKADLVVWDVENNVAKLVYEGKKVGKSTSSIDEADEQLIGYIKTLGVDYGVAAVGRTVAVVKKVDNKLVELQWVDGKIVEDSGEHRYDVVEDAEKIEALLKAI</sequence>
<dbReference type="Proteomes" id="UP001373714">
    <property type="component" value="Unassembled WGS sequence"/>
</dbReference>
<evidence type="ECO:0000313" key="2">
    <source>
        <dbReference type="Proteomes" id="UP001373714"/>
    </source>
</evidence>